<evidence type="ECO:0000313" key="2">
    <source>
        <dbReference type="Proteomes" id="UP000016505"/>
    </source>
</evidence>
<name>A0A290S4K3_9GAMM</name>
<organism evidence="1 2">
    <name type="scientific">Pseudoalteromonas arctica A 37-1-2</name>
    <dbReference type="NCBI Taxonomy" id="1117313"/>
    <lineage>
        <taxon>Bacteria</taxon>
        <taxon>Pseudomonadati</taxon>
        <taxon>Pseudomonadota</taxon>
        <taxon>Gammaproteobacteria</taxon>
        <taxon>Alteromonadales</taxon>
        <taxon>Pseudoalteromonadaceae</taxon>
        <taxon>Pseudoalteromonas</taxon>
    </lineage>
</organism>
<dbReference type="InterPro" id="IPR038695">
    <property type="entry name" value="Saro_0823-like_sf"/>
</dbReference>
<accession>A0A290S4K3</accession>
<reference evidence="1 2" key="1">
    <citation type="journal article" date="2012" name="J. Bacteriol.">
        <title>Genome sequences of type strains of seven species of the marine bacterium Pseudoalteromonas.</title>
        <authorList>
            <person name="Xie B.B."/>
            <person name="Shu Y.L."/>
            <person name="Qin Q.L."/>
            <person name="Rong J.C."/>
            <person name="Zhang X.Y."/>
            <person name="Chen X.L."/>
            <person name="Shi M."/>
            <person name="He H.L."/>
            <person name="Zhou B.C."/>
            <person name="Zhang Y.Z."/>
        </authorList>
    </citation>
    <scope>NUCLEOTIDE SEQUENCE [LARGE SCALE GENOMIC DNA]</scope>
    <source>
        <strain evidence="1 2">A 37-1-2</strain>
    </source>
</reference>
<protein>
    <submittedName>
        <fullName evidence="1">Uncharacterized protein</fullName>
    </submittedName>
</protein>
<dbReference type="Gene3D" id="2.60.120.1140">
    <property type="entry name" value="Protein of unknown function DUF192"/>
    <property type="match status" value="1"/>
</dbReference>
<dbReference type="KEGG" id="part:PARC_a1914"/>
<dbReference type="Proteomes" id="UP000016505">
    <property type="component" value="Chromosome I"/>
</dbReference>
<evidence type="ECO:0000313" key="1">
    <source>
        <dbReference type="EMBL" id="ATC86467.1"/>
    </source>
</evidence>
<gene>
    <name evidence="1" type="ORF">PARC_a1914</name>
</gene>
<dbReference type="AlphaFoldDB" id="A0A290S4K3"/>
<proteinExistence type="predicted"/>
<dbReference type="Pfam" id="PF02643">
    <property type="entry name" value="DUF192"/>
    <property type="match status" value="1"/>
</dbReference>
<dbReference type="InterPro" id="IPR003795">
    <property type="entry name" value="DUF192"/>
</dbReference>
<dbReference type="EMBL" id="CP011025">
    <property type="protein sequence ID" value="ATC86467.1"/>
    <property type="molecule type" value="Genomic_DNA"/>
</dbReference>
<sequence length="60" mass="7004">MDIIYINKNNQIVKIIKKLKPWKLSVCNAAFKTLELPADTVDYIGLKVGDFLEFEKEEFK</sequence>